<protein>
    <submittedName>
        <fullName evidence="2">Predicted protein</fullName>
    </submittedName>
</protein>
<dbReference type="AlphaFoldDB" id="D7M174"/>
<sequence>MSELPWDIVEEILCHVPTTSLKRLRSNCKRWNRLFNDTRFARKHFDKAVRQSLILMLTVECRFLLMNVNLHGVSARDVTDKEEKHLGTFLVSFDYTKERFERLGLPCHRGTAAVSVVREEKLTVLLHDANTSRTEIWVTNKIDGTKVVAWSMVLAMDHPELVFGFRVSFLVDEEKRCVVCWGQKRMVKDGKIHYKVMVHIIDEDNKVTKVDFAPSTMSSYRPLLLNYVPSLVQIQ</sequence>
<organism evidence="3">
    <name type="scientific">Arabidopsis lyrata subsp. lyrata</name>
    <name type="common">Lyre-leaved rock-cress</name>
    <dbReference type="NCBI Taxonomy" id="81972"/>
    <lineage>
        <taxon>Eukaryota</taxon>
        <taxon>Viridiplantae</taxon>
        <taxon>Streptophyta</taxon>
        <taxon>Embryophyta</taxon>
        <taxon>Tracheophyta</taxon>
        <taxon>Spermatophyta</taxon>
        <taxon>Magnoliopsida</taxon>
        <taxon>eudicotyledons</taxon>
        <taxon>Gunneridae</taxon>
        <taxon>Pentapetalae</taxon>
        <taxon>rosids</taxon>
        <taxon>malvids</taxon>
        <taxon>Brassicales</taxon>
        <taxon>Brassicaceae</taxon>
        <taxon>Camelineae</taxon>
        <taxon>Arabidopsis</taxon>
    </lineage>
</organism>
<dbReference type="Pfam" id="PF00646">
    <property type="entry name" value="F-box"/>
    <property type="match status" value="1"/>
</dbReference>
<dbReference type="InterPro" id="IPR050796">
    <property type="entry name" value="SCF_F-box_component"/>
</dbReference>
<dbReference type="Proteomes" id="UP000008694">
    <property type="component" value="Unassembled WGS sequence"/>
</dbReference>
<feature type="domain" description="F-box" evidence="1">
    <location>
        <begin position="1"/>
        <end position="44"/>
    </location>
</feature>
<dbReference type="InterPro" id="IPR006527">
    <property type="entry name" value="F-box-assoc_dom_typ1"/>
</dbReference>
<dbReference type="CDD" id="cd22157">
    <property type="entry name" value="F-box_AtFBW1-like"/>
    <property type="match status" value="1"/>
</dbReference>
<dbReference type="HOGENOM" id="CLU_034692_1_1_1"/>
<evidence type="ECO:0000313" key="3">
    <source>
        <dbReference type="Proteomes" id="UP000008694"/>
    </source>
</evidence>
<dbReference type="Gene3D" id="1.20.1280.50">
    <property type="match status" value="1"/>
</dbReference>
<keyword evidence="3" id="KW-1185">Reference proteome</keyword>
<evidence type="ECO:0000259" key="1">
    <source>
        <dbReference type="PROSITE" id="PS50181"/>
    </source>
</evidence>
<dbReference type="PANTHER" id="PTHR31672:SF13">
    <property type="entry name" value="F-BOX PROTEIN CPR30-LIKE"/>
    <property type="match status" value="1"/>
</dbReference>
<dbReference type="PROSITE" id="PS50181">
    <property type="entry name" value="FBOX"/>
    <property type="match status" value="1"/>
</dbReference>
<dbReference type="InterPro" id="IPR036047">
    <property type="entry name" value="F-box-like_dom_sf"/>
</dbReference>
<dbReference type="InterPro" id="IPR001810">
    <property type="entry name" value="F-box_dom"/>
</dbReference>
<gene>
    <name evidence="2" type="ORF">ARALYDRAFT_663446</name>
</gene>
<dbReference type="SUPFAM" id="SSF81383">
    <property type="entry name" value="F-box domain"/>
    <property type="match status" value="1"/>
</dbReference>
<accession>D7M174</accession>
<dbReference type="SMART" id="SM00256">
    <property type="entry name" value="FBOX"/>
    <property type="match status" value="1"/>
</dbReference>
<dbReference type="Pfam" id="PF07734">
    <property type="entry name" value="FBA_1"/>
    <property type="match status" value="1"/>
</dbReference>
<name>D7M174_ARALL</name>
<dbReference type="OrthoDB" id="1041463at2759"/>
<proteinExistence type="predicted"/>
<dbReference type="InterPro" id="IPR017451">
    <property type="entry name" value="F-box-assoc_interact_dom"/>
</dbReference>
<evidence type="ECO:0000313" key="2">
    <source>
        <dbReference type="EMBL" id="EFH48950.1"/>
    </source>
</evidence>
<dbReference type="EMBL" id="GL348718">
    <property type="protein sequence ID" value="EFH48950.1"/>
    <property type="molecule type" value="Genomic_DNA"/>
</dbReference>
<dbReference type="PANTHER" id="PTHR31672">
    <property type="entry name" value="BNACNNG10540D PROTEIN"/>
    <property type="match status" value="1"/>
</dbReference>
<dbReference type="KEGG" id="aly:9310865"/>
<reference evidence="3" key="1">
    <citation type="journal article" date="2011" name="Nat. Genet.">
        <title>The Arabidopsis lyrata genome sequence and the basis of rapid genome size change.</title>
        <authorList>
            <person name="Hu T.T."/>
            <person name="Pattyn P."/>
            <person name="Bakker E.G."/>
            <person name="Cao J."/>
            <person name="Cheng J.-F."/>
            <person name="Clark R.M."/>
            <person name="Fahlgren N."/>
            <person name="Fawcett J.A."/>
            <person name="Grimwood J."/>
            <person name="Gundlach H."/>
            <person name="Haberer G."/>
            <person name="Hollister J.D."/>
            <person name="Ossowski S."/>
            <person name="Ottilar R.P."/>
            <person name="Salamov A.A."/>
            <person name="Schneeberger K."/>
            <person name="Spannagl M."/>
            <person name="Wang X."/>
            <person name="Yang L."/>
            <person name="Nasrallah M.E."/>
            <person name="Bergelson J."/>
            <person name="Carrington J.C."/>
            <person name="Gaut B.S."/>
            <person name="Schmutz J."/>
            <person name="Mayer K.F.X."/>
            <person name="Van de Peer Y."/>
            <person name="Grigoriev I.V."/>
            <person name="Nordborg M."/>
            <person name="Weigel D."/>
            <person name="Guo Y.-L."/>
        </authorList>
    </citation>
    <scope>NUCLEOTIDE SEQUENCE [LARGE SCALE GENOMIC DNA]</scope>
    <source>
        <strain evidence="3">cv. MN47</strain>
    </source>
</reference>
<dbReference type="NCBIfam" id="TIGR01640">
    <property type="entry name" value="F_box_assoc_1"/>
    <property type="match status" value="1"/>
</dbReference>
<dbReference type="Gramene" id="Al_scaffold_0006_3511">
    <property type="protein sequence ID" value="Al_scaffold_0006_3511"/>
    <property type="gene ID" value="Al_scaffold_0006_3511"/>
</dbReference>